<evidence type="ECO:0000259" key="1">
    <source>
        <dbReference type="Pfam" id="PF02617"/>
    </source>
</evidence>
<dbReference type="AlphaFoldDB" id="A0A1H1SS64"/>
<dbReference type="Pfam" id="PF02617">
    <property type="entry name" value="ClpS"/>
    <property type="match status" value="1"/>
</dbReference>
<proteinExistence type="predicted"/>
<organism evidence="2 3">
    <name type="scientific">Agrococcus carbonis</name>
    <dbReference type="NCBI Taxonomy" id="684552"/>
    <lineage>
        <taxon>Bacteria</taxon>
        <taxon>Bacillati</taxon>
        <taxon>Actinomycetota</taxon>
        <taxon>Actinomycetes</taxon>
        <taxon>Micrococcales</taxon>
        <taxon>Microbacteriaceae</taxon>
        <taxon>Agrococcus</taxon>
    </lineage>
</organism>
<keyword evidence="3" id="KW-1185">Reference proteome</keyword>
<reference evidence="3" key="1">
    <citation type="submission" date="2016-10" db="EMBL/GenBank/DDBJ databases">
        <authorList>
            <person name="Varghese N."/>
            <person name="Submissions S."/>
        </authorList>
    </citation>
    <scope>NUCLEOTIDE SEQUENCE [LARGE SCALE GENOMIC DNA]</scope>
    <source>
        <strain evidence="3">DSM 22965</strain>
    </source>
</reference>
<gene>
    <name evidence="2" type="ORF">SAMN04489719_2469</name>
</gene>
<dbReference type="InterPro" id="IPR003769">
    <property type="entry name" value="ClpS_core"/>
</dbReference>
<keyword evidence="2" id="KW-0645">Protease</keyword>
<dbReference type="GO" id="GO:0030163">
    <property type="term" value="P:protein catabolic process"/>
    <property type="evidence" value="ECO:0007669"/>
    <property type="project" value="InterPro"/>
</dbReference>
<dbReference type="EMBL" id="LT629734">
    <property type="protein sequence ID" value="SDS50239.1"/>
    <property type="molecule type" value="Genomic_DNA"/>
</dbReference>
<name>A0A1H1SS64_9MICO</name>
<protein>
    <submittedName>
        <fullName evidence="2">ATP-dependent Clp protease adaptor protein ClpS</fullName>
    </submittedName>
</protein>
<sequence length="97" mass="10207">MTADTLRAPDSAAAAVGGGWATILWDDPVSPQGFVVRVLMRRLGHSRERATALMHQAERDGRAAVAHGTREAQEMHVAALHTEGLVATLEPMPGAGA</sequence>
<dbReference type="RefSeq" id="WP_092667272.1">
    <property type="nucleotide sequence ID" value="NZ_LT629734.1"/>
</dbReference>
<dbReference type="STRING" id="684552.SAMN04489719_2469"/>
<dbReference type="GO" id="GO:0008233">
    <property type="term" value="F:peptidase activity"/>
    <property type="evidence" value="ECO:0007669"/>
    <property type="project" value="UniProtKB-KW"/>
</dbReference>
<dbReference type="Gene3D" id="3.30.1390.10">
    <property type="match status" value="1"/>
</dbReference>
<dbReference type="OrthoDB" id="162238at2"/>
<dbReference type="InterPro" id="IPR014719">
    <property type="entry name" value="Ribosomal_bL12_C/ClpS-like"/>
</dbReference>
<evidence type="ECO:0000313" key="3">
    <source>
        <dbReference type="Proteomes" id="UP000199649"/>
    </source>
</evidence>
<evidence type="ECO:0000313" key="2">
    <source>
        <dbReference type="EMBL" id="SDS50239.1"/>
    </source>
</evidence>
<keyword evidence="2" id="KW-0378">Hydrolase</keyword>
<dbReference type="SUPFAM" id="SSF54736">
    <property type="entry name" value="ClpS-like"/>
    <property type="match status" value="1"/>
</dbReference>
<feature type="domain" description="Adaptor protein ClpS core" evidence="1">
    <location>
        <begin position="20"/>
        <end position="83"/>
    </location>
</feature>
<dbReference type="Proteomes" id="UP000199649">
    <property type="component" value="Chromosome I"/>
</dbReference>
<accession>A0A1H1SS64</accession>
<dbReference type="GO" id="GO:0006508">
    <property type="term" value="P:proteolysis"/>
    <property type="evidence" value="ECO:0007669"/>
    <property type="project" value="UniProtKB-KW"/>
</dbReference>